<evidence type="ECO:0000313" key="1">
    <source>
        <dbReference type="EMBL" id="MPM57489.1"/>
    </source>
</evidence>
<protein>
    <submittedName>
        <fullName evidence="1">Uncharacterized protein</fullName>
    </submittedName>
</protein>
<sequence length="282" mass="33102">MKRRLDGSIIENLKKTDLWKKRIEMDCREGNVFLTIRNNQVDFYHKGGRLFSYDKSGFKTHLKYAAAIESSEKNYLTEKELASHKLALDFISNYSRIKENCSNYSSNEALGVSQLYKNHSYLSESKVVVIDIEVSFQSLDENNKHDRIDIVLYNYSERTLQFVEAKHYSNKEIWSTSKPKVLDQIERYEKQLQSKKQEILTEYINYVKIINAIFGVSLPEPVNIDKKITLLIFGFDDDQKKGRLKNLILSNPIYKEKKIYPKGEIKSIALENLWNAKQHIKR</sequence>
<dbReference type="EMBL" id="VSSQ01016298">
    <property type="protein sequence ID" value="MPM57489.1"/>
    <property type="molecule type" value="Genomic_DNA"/>
</dbReference>
<gene>
    <name evidence="1" type="ORF">SDC9_104311</name>
</gene>
<comment type="caution">
    <text evidence="1">The sequence shown here is derived from an EMBL/GenBank/DDBJ whole genome shotgun (WGS) entry which is preliminary data.</text>
</comment>
<organism evidence="1">
    <name type="scientific">bioreactor metagenome</name>
    <dbReference type="NCBI Taxonomy" id="1076179"/>
    <lineage>
        <taxon>unclassified sequences</taxon>
        <taxon>metagenomes</taxon>
        <taxon>ecological metagenomes</taxon>
    </lineage>
</organism>
<name>A0A645AWL1_9ZZZZ</name>
<proteinExistence type="predicted"/>
<accession>A0A645AWL1</accession>
<reference evidence="1" key="1">
    <citation type="submission" date="2019-08" db="EMBL/GenBank/DDBJ databases">
        <authorList>
            <person name="Kucharzyk K."/>
            <person name="Murdoch R.W."/>
            <person name="Higgins S."/>
            <person name="Loffler F."/>
        </authorList>
    </citation>
    <scope>NUCLEOTIDE SEQUENCE</scope>
</reference>
<dbReference type="AlphaFoldDB" id="A0A645AWL1"/>